<comment type="caution">
    <text evidence="5">The sequence shown here is derived from an EMBL/GenBank/DDBJ whole genome shotgun (WGS) entry which is preliminary data.</text>
</comment>
<dbReference type="InterPro" id="IPR001005">
    <property type="entry name" value="SANT/Myb"/>
</dbReference>
<sequence length="151" mass="16758">MGTWALQVAHNAITVYVCITVYVSATKCDFPTTGALAATTCSEEEDGILRRHEREHGARKWNTAAASLGHLGHRRTATACSNRWHYQLDPTINKDPWTQQEEAVLAKAYQQLGHGHWTEIAKLLPGRTSEQVSNRIRNAQRARGKATKAAP</sequence>
<dbReference type="Pfam" id="PF13921">
    <property type="entry name" value="Myb_DNA-bind_6"/>
    <property type="match status" value="1"/>
</dbReference>
<evidence type="ECO:0000259" key="4">
    <source>
        <dbReference type="PROSITE" id="PS51294"/>
    </source>
</evidence>
<feature type="signal peptide" evidence="2">
    <location>
        <begin position="1"/>
        <end position="25"/>
    </location>
</feature>
<feature type="compositionally biased region" description="Polar residues" evidence="1">
    <location>
        <begin position="128"/>
        <end position="137"/>
    </location>
</feature>
<name>A0A835Z5Q9_9STRA</name>
<dbReference type="InterPro" id="IPR017930">
    <property type="entry name" value="Myb_dom"/>
</dbReference>
<feature type="domain" description="Myb-like" evidence="3">
    <location>
        <begin position="42"/>
        <end position="88"/>
    </location>
</feature>
<reference evidence="5" key="1">
    <citation type="submission" date="2021-02" db="EMBL/GenBank/DDBJ databases">
        <title>First Annotated Genome of the Yellow-green Alga Tribonema minus.</title>
        <authorList>
            <person name="Mahan K.M."/>
        </authorList>
    </citation>
    <scope>NUCLEOTIDE SEQUENCE</scope>
    <source>
        <strain evidence="5">UTEX B ZZ1240</strain>
    </source>
</reference>
<dbReference type="PROSITE" id="PS50090">
    <property type="entry name" value="MYB_LIKE"/>
    <property type="match status" value="2"/>
</dbReference>
<dbReference type="GO" id="GO:0005634">
    <property type="term" value="C:nucleus"/>
    <property type="evidence" value="ECO:0007669"/>
    <property type="project" value="TreeGrafter"/>
</dbReference>
<dbReference type="AlphaFoldDB" id="A0A835Z5Q9"/>
<dbReference type="InterPro" id="IPR050560">
    <property type="entry name" value="MYB_TF"/>
</dbReference>
<accession>A0A835Z5Q9</accession>
<feature type="region of interest" description="Disordered" evidence="1">
    <location>
        <begin position="128"/>
        <end position="151"/>
    </location>
</feature>
<feature type="compositionally biased region" description="Basic residues" evidence="1">
    <location>
        <begin position="138"/>
        <end position="151"/>
    </location>
</feature>
<feature type="domain" description="HTH myb-type" evidence="4">
    <location>
        <begin position="89"/>
        <end position="144"/>
    </location>
</feature>
<dbReference type="Proteomes" id="UP000664859">
    <property type="component" value="Unassembled WGS sequence"/>
</dbReference>
<evidence type="ECO:0000313" key="6">
    <source>
        <dbReference type="Proteomes" id="UP000664859"/>
    </source>
</evidence>
<organism evidence="5 6">
    <name type="scientific">Tribonema minus</name>
    <dbReference type="NCBI Taxonomy" id="303371"/>
    <lineage>
        <taxon>Eukaryota</taxon>
        <taxon>Sar</taxon>
        <taxon>Stramenopiles</taxon>
        <taxon>Ochrophyta</taxon>
        <taxon>PX clade</taxon>
        <taxon>Xanthophyceae</taxon>
        <taxon>Tribonematales</taxon>
        <taxon>Tribonemataceae</taxon>
        <taxon>Tribonema</taxon>
    </lineage>
</organism>
<dbReference type="GO" id="GO:0000978">
    <property type="term" value="F:RNA polymerase II cis-regulatory region sequence-specific DNA binding"/>
    <property type="evidence" value="ECO:0007669"/>
    <property type="project" value="TreeGrafter"/>
</dbReference>
<dbReference type="PROSITE" id="PS51294">
    <property type="entry name" value="HTH_MYB"/>
    <property type="match status" value="1"/>
</dbReference>
<evidence type="ECO:0000259" key="3">
    <source>
        <dbReference type="PROSITE" id="PS50090"/>
    </source>
</evidence>
<keyword evidence="6" id="KW-1185">Reference proteome</keyword>
<dbReference type="EMBL" id="JAFCMP010000113">
    <property type="protein sequence ID" value="KAG5186172.1"/>
    <property type="molecule type" value="Genomic_DNA"/>
</dbReference>
<keyword evidence="5" id="KW-0371">Homeobox</keyword>
<dbReference type="SMART" id="SM00717">
    <property type="entry name" value="SANT"/>
    <property type="match status" value="2"/>
</dbReference>
<keyword evidence="5" id="KW-0238">DNA-binding</keyword>
<dbReference type="GO" id="GO:0000981">
    <property type="term" value="F:DNA-binding transcription factor activity, RNA polymerase II-specific"/>
    <property type="evidence" value="ECO:0007669"/>
    <property type="project" value="TreeGrafter"/>
</dbReference>
<dbReference type="SUPFAM" id="SSF46689">
    <property type="entry name" value="Homeodomain-like"/>
    <property type="match status" value="1"/>
</dbReference>
<dbReference type="Gene3D" id="1.10.10.60">
    <property type="entry name" value="Homeodomain-like"/>
    <property type="match status" value="2"/>
</dbReference>
<feature type="chain" id="PRO_5032414655" evidence="2">
    <location>
        <begin position="26"/>
        <end position="151"/>
    </location>
</feature>
<proteinExistence type="predicted"/>
<evidence type="ECO:0000256" key="1">
    <source>
        <dbReference type="SAM" id="MobiDB-lite"/>
    </source>
</evidence>
<evidence type="ECO:0000313" key="5">
    <source>
        <dbReference type="EMBL" id="KAG5186172.1"/>
    </source>
</evidence>
<evidence type="ECO:0000256" key="2">
    <source>
        <dbReference type="SAM" id="SignalP"/>
    </source>
</evidence>
<keyword evidence="2" id="KW-0732">Signal</keyword>
<dbReference type="CDD" id="cd00167">
    <property type="entry name" value="SANT"/>
    <property type="match status" value="2"/>
</dbReference>
<protein>
    <submittedName>
        <fullName evidence="5">Homeodomain-like protein</fullName>
    </submittedName>
</protein>
<feature type="domain" description="Myb-like" evidence="3">
    <location>
        <begin position="89"/>
        <end position="140"/>
    </location>
</feature>
<dbReference type="OrthoDB" id="2143914at2759"/>
<gene>
    <name evidence="5" type="ORF">JKP88DRAFT_162256</name>
</gene>
<dbReference type="InterPro" id="IPR009057">
    <property type="entry name" value="Homeodomain-like_sf"/>
</dbReference>
<dbReference type="PANTHER" id="PTHR45614">
    <property type="entry name" value="MYB PROTEIN-RELATED"/>
    <property type="match status" value="1"/>
</dbReference>